<feature type="region of interest" description="Disordered" evidence="1">
    <location>
        <begin position="803"/>
        <end position="895"/>
    </location>
</feature>
<feature type="compositionally biased region" description="Polar residues" evidence="1">
    <location>
        <begin position="33"/>
        <end position="49"/>
    </location>
</feature>
<keyword evidence="4" id="KW-1185">Reference proteome</keyword>
<feature type="compositionally biased region" description="Low complexity" evidence="1">
    <location>
        <begin position="874"/>
        <end position="887"/>
    </location>
</feature>
<gene>
    <name evidence="3" type="ORF">EYC80_003852</name>
</gene>
<evidence type="ECO:0000256" key="2">
    <source>
        <dbReference type="SAM" id="Phobius"/>
    </source>
</evidence>
<feature type="compositionally biased region" description="Basic residues" evidence="1">
    <location>
        <begin position="813"/>
        <end position="824"/>
    </location>
</feature>
<feature type="region of interest" description="Disordered" evidence="1">
    <location>
        <begin position="740"/>
        <end position="775"/>
    </location>
</feature>
<feature type="compositionally biased region" description="Polar residues" evidence="1">
    <location>
        <begin position="709"/>
        <end position="718"/>
    </location>
</feature>
<feature type="compositionally biased region" description="Low complexity" evidence="1">
    <location>
        <begin position="243"/>
        <end position="272"/>
    </location>
</feature>
<dbReference type="AlphaFoldDB" id="A0A5N6KLA4"/>
<dbReference type="OrthoDB" id="5386674at2759"/>
<feature type="compositionally biased region" description="Basic and acidic residues" evidence="1">
    <location>
        <begin position="1"/>
        <end position="16"/>
    </location>
</feature>
<feature type="transmembrane region" description="Helical" evidence="2">
    <location>
        <begin position="1041"/>
        <end position="1063"/>
    </location>
</feature>
<feature type="region of interest" description="Disordered" evidence="1">
    <location>
        <begin position="560"/>
        <end position="718"/>
    </location>
</feature>
<keyword evidence="2" id="KW-0812">Transmembrane</keyword>
<protein>
    <submittedName>
        <fullName evidence="3">Uncharacterized protein</fullName>
    </submittedName>
</protein>
<feature type="compositionally biased region" description="Polar residues" evidence="1">
    <location>
        <begin position="691"/>
        <end position="700"/>
    </location>
</feature>
<keyword evidence="2" id="KW-0472">Membrane</keyword>
<evidence type="ECO:0000313" key="3">
    <source>
        <dbReference type="EMBL" id="KAB8304458.1"/>
    </source>
</evidence>
<feature type="compositionally biased region" description="Polar residues" evidence="1">
    <location>
        <begin position="856"/>
        <end position="872"/>
    </location>
</feature>
<feature type="region of interest" description="Disordered" evidence="1">
    <location>
        <begin position="445"/>
        <end position="465"/>
    </location>
</feature>
<dbReference type="Proteomes" id="UP000326757">
    <property type="component" value="Unassembled WGS sequence"/>
</dbReference>
<keyword evidence="2" id="KW-1133">Transmembrane helix</keyword>
<proteinExistence type="predicted"/>
<feature type="compositionally biased region" description="Low complexity" evidence="1">
    <location>
        <begin position="915"/>
        <end position="928"/>
    </location>
</feature>
<dbReference type="EMBL" id="VIGI01000001">
    <property type="protein sequence ID" value="KAB8304458.1"/>
    <property type="molecule type" value="Genomic_DNA"/>
</dbReference>
<feature type="compositionally biased region" description="Polar residues" evidence="1">
    <location>
        <begin position="297"/>
        <end position="320"/>
    </location>
</feature>
<feature type="compositionally biased region" description="Low complexity" evidence="1">
    <location>
        <begin position="744"/>
        <end position="761"/>
    </location>
</feature>
<evidence type="ECO:0000256" key="1">
    <source>
        <dbReference type="SAM" id="MobiDB-lite"/>
    </source>
</evidence>
<name>A0A5N6KLA4_MONLA</name>
<organism evidence="3 4">
    <name type="scientific">Monilinia laxa</name>
    <name type="common">Brown rot fungus</name>
    <name type="synonym">Sclerotinia laxa</name>
    <dbReference type="NCBI Taxonomy" id="61186"/>
    <lineage>
        <taxon>Eukaryota</taxon>
        <taxon>Fungi</taxon>
        <taxon>Dikarya</taxon>
        <taxon>Ascomycota</taxon>
        <taxon>Pezizomycotina</taxon>
        <taxon>Leotiomycetes</taxon>
        <taxon>Helotiales</taxon>
        <taxon>Sclerotiniaceae</taxon>
        <taxon>Monilinia</taxon>
    </lineage>
</organism>
<feature type="compositionally biased region" description="Polar residues" evidence="1">
    <location>
        <begin position="573"/>
        <end position="596"/>
    </location>
</feature>
<accession>A0A5N6KLA4</accession>
<evidence type="ECO:0000313" key="4">
    <source>
        <dbReference type="Proteomes" id="UP000326757"/>
    </source>
</evidence>
<comment type="caution">
    <text evidence="3">The sequence shown here is derived from an EMBL/GenBank/DDBJ whole genome shotgun (WGS) entry which is preliminary data.</text>
</comment>
<feature type="compositionally biased region" description="Gly residues" evidence="1">
    <location>
        <begin position="839"/>
        <end position="849"/>
    </location>
</feature>
<feature type="region of interest" description="Disordered" evidence="1">
    <location>
        <begin position="1"/>
        <end position="420"/>
    </location>
</feature>
<reference evidence="3 4" key="1">
    <citation type="submission" date="2019-06" db="EMBL/GenBank/DDBJ databases">
        <title>Genome Sequence of the Brown Rot Fungal Pathogen Monilinia laxa.</title>
        <authorList>
            <person name="De Miccolis Angelini R.M."/>
            <person name="Landi L."/>
            <person name="Abate D."/>
            <person name="Pollastro S."/>
            <person name="Romanazzi G."/>
            <person name="Faretra F."/>
        </authorList>
    </citation>
    <scope>NUCLEOTIDE SEQUENCE [LARGE SCALE GENOMIC DNA]</scope>
    <source>
        <strain evidence="3 4">Mlax316</strain>
    </source>
</reference>
<feature type="compositionally biased region" description="Polar residues" evidence="1">
    <location>
        <begin position="280"/>
        <end position="290"/>
    </location>
</feature>
<sequence>MSSKEKEKHGRSESGRRNTLQRMLDLENKNKLQRMQTSTTSVGQPQRNTFFREKRSSNPSPPERPAPIRPSDRAMTAPILSVATPSPQSPEKPKSKAKTSKNVVLVEPVKEMSPEVNADPDDSDASSICRSPAWDGGDGRQRRMAKKEAQDMRKKEEERLKKEKEKAEKDTRAAAQKQNGRLSKAPPSNKRLGKTVPVVPIGRAKPEPAVQIAPEIAQQSPTPDDGRRSRRTSLDLGIKKFMSSFRSRSRSSSVSASGTPQNQSTSNSPTSSGFIGGVKLQQSNEIPAQNESREGKSSNNRTGGHSSKPSQSRPPISLDNSRYRSLDLFGSPGMGAPVVDLAKKPQSEDPYSPLKSPQPEVSKQPSSDLEPIMSKNIRNRKPSGKLRLDENTEPMVNKKSKTKPQSQAAPPSPGFRFGLEKTEPPTQEIQEPFYFQNFDTLPEAVSPENDEYFPKQKRHGKERDLSSSLHDLKLDASPKIEIMKRTPSIHNGHGRIKSTYGAMGNATEIDTQTAEDEENFRAFLEGEYIPPIFKLTAQTSQSSIQPEEGMFSRRELQAPSFIPSPLSPRPNEFQDTSTIASPRHSNPVNSPSLQNSHLDEPPKRLRPYSTLSPRANGFDSRSALPSQSGRRVSEPDYLSPTTLPTPEFHLSPPKNLRPQTANAALSRKPRKDRRSSSRSFTGSSEEYLSFDEQSNITTPAVSRPHSQKGPISSSYDTGASQYHKLQDDWNQTPLPLRLRSKDVSTPTSTGQTTPTGQATPTVQSTNPHESLASADPNTEAGIANLQRRLSLSKSSSTTALHNPLNFLPELKHQPLRPRQGHNKRQSSEEKNVKKSGIANGNGNGNGNGGKIRRESVSASSYSQFNDSKNSALPSGGESSNSNGNSSSSEKEINNDSSEYLRSARLAIPPKKALRSSSAHPNPASSAQSLHSNGQGGIEPMAKMFVICCGCKYFHDMPSKLYECMAKPEAVVKDEGLGVSGMISTRVSCPWCGHGMSTRCCEGWAAVHRAGWHVMTWYDMAGGLNGFGMGICHGSIAWMGRWRWGFLMGVVGGDVAVVVCWGGGVERWMRMN</sequence>
<feature type="compositionally biased region" description="Basic and acidic residues" evidence="1">
    <location>
        <begin position="137"/>
        <end position="172"/>
    </location>
</feature>
<feature type="region of interest" description="Disordered" evidence="1">
    <location>
        <begin position="910"/>
        <end position="932"/>
    </location>
</feature>
<feature type="compositionally biased region" description="Pro residues" evidence="1">
    <location>
        <begin position="59"/>
        <end position="68"/>
    </location>
</feature>